<accession>A0A1M7AH11</accession>
<protein>
    <submittedName>
        <fullName evidence="3">Rhodanese-related sulfurtransferase</fullName>
    </submittedName>
</protein>
<name>A0A1M7AH11_9RHOB</name>
<dbReference type="InterPro" id="IPR001763">
    <property type="entry name" value="Rhodanese-like_dom"/>
</dbReference>
<sequence>MLPITRLSRFAAPAFVALTLALGPQISAAETALDLQAPVVAADLSKSKQTTPGLYITAADAGRVLADHPNMALIDVRTPSETMLIGYPMQAAANIPSKFVDPALGFDAQKGVYKMIDNPDFVAEVQAWLASDAAQGIDTILVMCRSGSRSAAAIEKLVKAGLDVTLYNVVDGFEGDKNDAGVRAVNGWRNAGLPWTYKVRAGLWPGHK</sequence>
<proteinExistence type="predicted"/>
<dbReference type="SUPFAM" id="SSF52821">
    <property type="entry name" value="Rhodanese/Cell cycle control phosphatase"/>
    <property type="match status" value="1"/>
</dbReference>
<dbReference type="Proteomes" id="UP000184191">
    <property type="component" value="Unassembled WGS sequence"/>
</dbReference>
<evidence type="ECO:0000259" key="2">
    <source>
        <dbReference type="PROSITE" id="PS50206"/>
    </source>
</evidence>
<feature type="domain" description="Rhodanese" evidence="2">
    <location>
        <begin position="67"/>
        <end position="185"/>
    </location>
</feature>
<evidence type="ECO:0000313" key="4">
    <source>
        <dbReference type="Proteomes" id="UP000184191"/>
    </source>
</evidence>
<keyword evidence="3" id="KW-0808">Transferase</keyword>
<keyword evidence="4" id="KW-1185">Reference proteome</keyword>
<organism evidence="3 4">
    <name type="scientific">Roseovarius marisflavi</name>
    <dbReference type="NCBI Taxonomy" id="1054996"/>
    <lineage>
        <taxon>Bacteria</taxon>
        <taxon>Pseudomonadati</taxon>
        <taxon>Pseudomonadota</taxon>
        <taxon>Alphaproteobacteria</taxon>
        <taxon>Rhodobacterales</taxon>
        <taxon>Roseobacteraceae</taxon>
        <taxon>Roseovarius</taxon>
    </lineage>
</organism>
<dbReference type="PROSITE" id="PS50206">
    <property type="entry name" value="RHODANESE_3"/>
    <property type="match status" value="1"/>
</dbReference>
<dbReference type="RefSeq" id="WP_245813469.1">
    <property type="nucleotide sequence ID" value="NZ_FRBN01000013.1"/>
</dbReference>
<gene>
    <name evidence="3" type="ORF">SAMN05444414_11394</name>
</gene>
<dbReference type="EMBL" id="FRBN01000013">
    <property type="protein sequence ID" value="SHL42052.1"/>
    <property type="molecule type" value="Genomic_DNA"/>
</dbReference>
<dbReference type="InterPro" id="IPR036873">
    <property type="entry name" value="Rhodanese-like_dom_sf"/>
</dbReference>
<reference evidence="4" key="1">
    <citation type="submission" date="2016-11" db="EMBL/GenBank/DDBJ databases">
        <authorList>
            <person name="Varghese N."/>
            <person name="Submissions S."/>
        </authorList>
    </citation>
    <scope>NUCLEOTIDE SEQUENCE [LARGE SCALE GENOMIC DNA]</scope>
    <source>
        <strain evidence="4">DSM 29327</strain>
    </source>
</reference>
<dbReference type="GO" id="GO:0016740">
    <property type="term" value="F:transferase activity"/>
    <property type="evidence" value="ECO:0007669"/>
    <property type="project" value="UniProtKB-KW"/>
</dbReference>
<evidence type="ECO:0000256" key="1">
    <source>
        <dbReference type="SAM" id="SignalP"/>
    </source>
</evidence>
<feature type="chain" id="PRO_5009923694" evidence="1">
    <location>
        <begin position="29"/>
        <end position="208"/>
    </location>
</feature>
<dbReference type="STRING" id="1054996.SAMN05444414_11394"/>
<keyword evidence="1" id="KW-0732">Signal</keyword>
<feature type="signal peptide" evidence="1">
    <location>
        <begin position="1"/>
        <end position="28"/>
    </location>
</feature>
<evidence type="ECO:0000313" key="3">
    <source>
        <dbReference type="EMBL" id="SHL42052.1"/>
    </source>
</evidence>
<dbReference type="Gene3D" id="3.40.250.10">
    <property type="entry name" value="Rhodanese-like domain"/>
    <property type="match status" value="1"/>
</dbReference>
<dbReference type="AlphaFoldDB" id="A0A1M7AH11"/>